<evidence type="ECO:0000256" key="3">
    <source>
        <dbReference type="ARBA" id="ARBA00023163"/>
    </source>
</evidence>
<dbReference type="SUPFAM" id="SSF48008">
    <property type="entry name" value="GntR ligand-binding domain-like"/>
    <property type="match status" value="1"/>
</dbReference>
<evidence type="ECO:0000313" key="5">
    <source>
        <dbReference type="EMBL" id="GGG11363.1"/>
    </source>
</evidence>
<dbReference type="EMBL" id="BMGR01000009">
    <property type="protein sequence ID" value="GGG11363.1"/>
    <property type="molecule type" value="Genomic_DNA"/>
</dbReference>
<dbReference type="SMART" id="SM00895">
    <property type="entry name" value="FCD"/>
    <property type="match status" value="1"/>
</dbReference>
<dbReference type="SMART" id="SM00345">
    <property type="entry name" value="HTH_GNTR"/>
    <property type="match status" value="1"/>
</dbReference>
<dbReference type="GO" id="GO:0003677">
    <property type="term" value="F:DNA binding"/>
    <property type="evidence" value="ECO:0007669"/>
    <property type="project" value="UniProtKB-KW"/>
</dbReference>
<keyword evidence="6" id="KW-1185">Reference proteome</keyword>
<dbReference type="InterPro" id="IPR036390">
    <property type="entry name" value="WH_DNA-bd_sf"/>
</dbReference>
<evidence type="ECO:0000259" key="4">
    <source>
        <dbReference type="PROSITE" id="PS50949"/>
    </source>
</evidence>
<dbReference type="PROSITE" id="PS50949">
    <property type="entry name" value="HTH_GNTR"/>
    <property type="match status" value="1"/>
</dbReference>
<proteinExistence type="predicted"/>
<name>A0A917FXK6_9BACL</name>
<dbReference type="Gene3D" id="1.10.10.10">
    <property type="entry name" value="Winged helix-like DNA-binding domain superfamily/Winged helix DNA-binding domain"/>
    <property type="match status" value="1"/>
</dbReference>
<keyword evidence="1" id="KW-0805">Transcription regulation</keyword>
<feature type="domain" description="HTH gntR-type" evidence="4">
    <location>
        <begin position="4"/>
        <end position="72"/>
    </location>
</feature>
<dbReference type="CDD" id="cd07377">
    <property type="entry name" value="WHTH_GntR"/>
    <property type="match status" value="1"/>
</dbReference>
<comment type="caution">
    <text evidence="5">The sequence shown here is derived from an EMBL/GenBank/DDBJ whole genome shotgun (WGS) entry which is preliminary data.</text>
</comment>
<dbReference type="Proteomes" id="UP000644756">
    <property type="component" value="Unassembled WGS sequence"/>
</dbReference>
<dbReference type="Pfam" id="PF07729">
    <property type="entry name" value="FCD"/>
    <property type="match status" value="1"/>
</dbReference>
<dbReference type="AlphaFoldDB" id="A0A917FXK6"/>
<dbReference type="PANTHER" id="PTHR43537">
    <property type="entry name" value="TRANSCRIPTIONAL REGULATOR, GNTR FAMILY"/>
    <property type="match status" value="1"/>
</dbReference>
<dbReference type="SUPFAM" id="SSF46785">
    <property type="entry name" value="Winged helix' DNA-binding domain"/>
    <property type="match status" value="1"/>
</dbReference>
<keyword evidence="2" id="KW-0238">DNA-binding</keyword>
<evidence type="ECO:0000256" key="1">
    <source>
        <dbReference type="ARBA" id="ARBA00023015"/>
    </source>
</evidence>
<sequence>MSLQNISDQLLHELGRQIVHGELQPGQSLPKVEDLSLMKGVSRTVVREVLKSLSARRLIESTTKIGTLVCPRSKWQWWDPDVLMWASEMENNHEFLIRLTEVRLAVEPAAMEMAANNATNEDIEHIKKCFIHLSESVNDEEKWVEADYHFHNSLIQASNNELIISLIQTLRLALERSRHKTFHAIKQHPAEPFMAPDEEILERHRAVMQAVCGRKGPLARQKMHDLLNRVSQLIHDKDNKEGKT</sequence>
<dbReference type="InterPro" id="IPR000524">
    <property type="entry name" value="Tscrpt_reg_HTH_GntR"/>
</dbReference>
<accession>A0A917FXK6</accession>
<dbReference type="InterPro" id="IPR036388">
    <property type="entry name" value="WH-like_DNA-bd_sf"/>
</dbReference>
<dbReference type="InterPro" id="IPR008920">
    <property type="entry name" value="TF_FadR/GntR_C"/>
</dbReference>
<evidence type="ECO:0000313" key="6">
    <source>
        <dbReference type="Proteomes" id="UP000644756"/>
    </source>
</evidence>
<protein>
    <submittedName>
        <fullName evidence="5">GntR family transcriptional regulator</fullName>
    </submittedName>
</protein>
<evidence type="ECO:0000256" key="2">
    <source>
        <dbReference type="ARBA" id="ARBA00023125"/>
    </source>
</evidence>
<dbReference type="Pfam" id="PF00392">
    <property type="entry name" value="GntR"/>
    <property type="match status" value="1"/>
</dbReference>
<dbReference type="GO" id="GO:0003700">
    <property type="term" value="F:DNA-binding transcription factor activity"/>
    <property type="evidence" value="ECO:0007669"/>
    <property type="project" value="InterPro"/>
</dbReference>
<reference evidence="5" key="2">
    <citation type="submission" date="2020-09" db="EMBL/GenBank/DDBJ databases">
        <authorList>
            <person name="Sun Q."/>
            <person name="Zhou Y."/>
        </authorList>
    </citation>
    <scope>NUCLEOTIDE SEQUENCE</scope>
    <source>
        <strain evidence="5">CGMCC 1.12987</strain>
    </source>
</reference>
<dbReference type="PANTHER" id="PTHR43537:SF44">
    <property type="entry name" value="GNTR FAMILY REGULATORY PROTEIN"/>
    <property type="match status" value="1"/>
</dbReference>
<dbReference type="RefSeq" id="WP_188531896.1">
    <property type="nucleotide sequence ID" value="NZ_BMGR01000009.1"/>
</dbReference>
<reference evidence="5" key="1">
    <citation type="journal article" date="2014" name="Int. J. Syst. Evol. Microbiol.">
        <title>Complete genome sequence of Corynebacterium casei LMG S-19264T (=DSM 44701T), isolated from a smear-ripened cheese.</title>
        <authorList>
            <consortium name="US DOE Joint Genome Institute (JGI-PGF)"/>
            <person name="Walter F."/>
            <person name="Albersmeier A."/>
            <person name="Kalinowski J."/>
            <person name="Ruckert C."/>
        </authorList>
    </citation>
    <scope>NUCLEOTIDE SEQUENCE</scope>
    <source>
        <strain evidence="5">CGMCC 1.12987</strain>
    </source>
</reference>
<keyword evidence="3" id="KW-0804">Transcription</keyword>
<organism evidence="5 6">
    <name type="scientific">Paenibacillus abyssi</name>
    <dbReference type="NCBI Taxonomy" id="1340531"/>
    <lineage>
        <taxon>Bacteria</taxon>
        <taxon>Bacillati</taxon>
        <taxon>Bacillota</taxon>
        <taxon>Bacilli</taxon>
        <taxon>Bacillales</taxon>
        <taxon>Paenibacillaceae</taxon>
        <taxon>Paenibacillus</taxon>
    </lineage>
</organism>
<dbReference type="InterPro" id="IPR011711">
    <property type="entry name" value="GntR_C"/>
</dbReference>
<gene>
    <name evidence="5" type="ORF">GCM10010916_30270</name>
</gene>
<dbReference type="Gene3D" id="1.20.120.530">
    <property type="entry name" value="GntR ligand-binding domain-like"/>
    <property type="match status" value="1"/>
</dbReference>